<dbReference type="RefSeq" id="WP_238895734.1">
    <property type="nucleotide sequence ID" value="NZ_JAKOGG010000004.1"/>
</dbReference>
<dbReference type="PANTHER" id="PTHR43085:SF15">
    <property type="entry name" value="2-DEHYDRO-3-DEOXYGLUCONOKINASE"/>
    <property type="match status" value="1"/>
</dbReference>
<feature type="domain" description="Carbohydrate kinase PfkB" evidence="4">
    <location>
        <begin position="9"/>
        <end position="307"/>
    </location>
</feature>
<sequence>MSSQQHSVKKVAIIGECMVELSGQLMGQMQQGFGGDTLNTAVYLKRVAGAQAQVSYVTAMGQDSLSQAIIAHWQQAGIDCQFVLRDPSRNAGLYLIENDANGERSFHYWRNQAAAKFLLQHADIAAVLDTLQQYDLIYLSGISLAILPEADRIKLIAFLTQAKAAGVTIAFDGNYRPRLWQSASTTQAIYQQLYALCDIALLTFDDEAALWGDSDVEAAFTRLAPFNINTLVLKVGSDGCYIQPALAQRQHIPTTKVSHVVDTTAAGDSFNAGFLAAWLAGLPLRQAADWGNQLAGQVIQQTGAIVPTLPLSEHN</sequence>
<dbReference type="InterPro" id="IPR050306">
    <property type="entry name" value="PfkB_Carbo_kinase"/>
</dbReference>
<evidence type="ECO:0000313" key="6">
    <source>
        <dbReference type="Proteomes" id="UP001201549"/>
    </source>
</evidence>
<dbReference type="InterPro" id="IPR011611">
    <property type="entry name" value="PfkB_dom"/>
</dbReference>
<keyword evidence="2" id="KW-0808">Transferase</keyword>
<evidence type="ECO:0000256" key="1">
    <source>
        <dbReference type="ARBA" id="ARBA00010688"/>
    </source>
</evidence>
<dbReference type="Pfam" id="PF00294">
    <property type="entry name" value="PfkB"/>
    <property type="match status" value="1"/>
</dbReference>
<reference evidence="5 6" key="1">
    <citation type="submission" date="2022-02" db="EMBL/GenBank/DDBJ databases">
        <authorList>
            <person name="Zhuang L."/>
        </authorList>
    </citation>
    <scope>NUCLEOTIDE SEQUENCE [LARGE SCALE GENOMIC DNA]</scope>
    <source>
        <strain evidence="5 6">C32</strain>
    </source>
</reference>
<comment type="similarity">
    <text evidence="1">Belongs to the carbohydrate kinase PfkB family.</text>
</comment>
<dbReference type="Gene3D" id="3.40.1190.20">
    <property type="match status" value="1"/>
</dbReference>
<dbReference type="SUPFAM" id="SSF53613">
    <property type="entry name" value="Ribokinase-like"/>
    <property type="match status" value="1"/>
</dbReference>
<dbReference type="PANTHER" id="PTHR43085">
    <property type="entry name" value="HEXOKINASE FAMILY MEMBER"/>
    <property type="match status" value="1"/>
</dbReference>
<dbReference type="GO" id="GO:0016301">
    <property type="term" value="F:kinase activity"/>
    <property type="evidence" value="ECO:0007669"/>
    <property type="project" value="UniProtKB-KW"/>
</dbReference>
<proteinExistence type="inferred from homology"/>
<dbReference type="EMBL" id="JAKOGG010000004">
    <property type="protein sequence ID" value="MCS4556332.1"/>
    <property type="molecule type" value="Genomic_DNA"/>
</dbReference>
<comment type="caution">
    <text evidence="5">The sequence shown here is derived from an EMBL/GenBank/DDBJ whole genome shotgun (WGS) entry which is preliminary data.</text>
</comment>
<accession>A0ABT2FJ18</accession>
<protein>
    <submittedName>
        <fullName evidence="5">Sugar kinase</fullName>
    </submittedName>
</protein>
<evidence type="ECO:0000256" key="2">
    <source>
        <dbReference type="ARBA" id="ARBA00022679"/>
    </source>
</evidence>
<evidence type="ECO:0000256" key="3">
    <source>
        <dbReference type="ARBA" id="ARBA00022777"/>
    </source>
</evidence>
<keyword evidence="3 5" id="KW-0418">Kinase</keyword>
<keyword evidence="6" id="KW-1185">Reference proteome</keyword>
<dbReference type="CDD" id="cd01166">
    <property type="entry name" value="KdgK"/>
    <property type="match status" value="1"/>
</dbReference>
<evidence type="ECO:0000313" key="5">
    <source>
        <dbReference type="EMBL" id="MCS4556332.1"/>
    </source>
</evidence>
<dbReference type="InterPro" id="IPR029056">
    <property type="entry name" value="Ribokinase-like"/>
</dbReference>
<evidence type="ECO:0000259" key="4">
    <source>
        <dbReference type="Pfam" id="PF00294"/>
    </source>
</evidence>
<organism evidence="5 6">
    <name type="scientific">Shewanella electrica</name>
    <dbReference type="NCBI Taxonomy" id="515560"/>
    <lineage>
        <taxon>Bacteria</taxon>
        <taxon>Pseudomonadati</taxon>
        <taxon>Pseudomonadota</taxon>
        <taxon>Gammaproteobacteria</taxon>
        <taxon>Alteromonadales</taxon>
        <taxon>Shewanellaceae</taxon>
        <taxon>Shewanella</taxon>
    </lineage>
</organism>
<dbReference type="PROSITE" id="PS00584">
    <property type="entry name" value="PFKB_KINASES_2"/>
    <property type="match status" value="1"/>
</dbReference>
<dbReference type="Proteomes" id="UP001201549">
    <property type="component" value="Unassembled WGS sequence"/>
</dbReference>
<dbReference type="InterPro" id="IPR002173">
    <property type="entry name" value="Carboh/pur_kinase_PfkB_CS"/>
</dbReference>
<reference evidence="6" key="2">
    <citation type="submission" date="2023-07" db="EMBL/GenBank/DDBJ databases">
        <title>Shewanella mangrovi sp. nov., an acetaldehyde- degrading bacterium isolated from mangrove sediment.</title>
        <authorList>
            <person name="Liu Y."/>
        </authorList>
    </citation>
    <scope>NUCLEOTIDE SEQUENCE [LARGE SCALE GENOMIC DNA]</scope>
    <source>
        <strain evidence="6">C32</strain>
    </source>
</reference>
<name>A0ABT2FJ18_9GAMM</name>
<gene>
    <name evidence="5" type="ORF">L9G74_07780</name>
</gene>